<feature type="transmembrane region" description="Helical" evidence="1">
    <location>
        <begin position="358"/>
        <end position="375"/>
    </location>
</feature>
<feature type="transmembrane region" description="Helical" evidence="1">
    <location>
        <begin position="234"/>
        <end position="254"/>
    </location>
</feature>
<sequence>VLLVGGLLFLQPATTSTHDIPADVTVQAIVKAQGQRLRMLVRVPLVAMQDFNFPQREEGYIDVEAAESMLRDAIMVWVGDELNVYEEDTLLTGQELVAVQVSHPTDRSFATYNEALARVTQQPLSNETNVYFENGLLDAMFEYPISSDQSNFSTDLTLARLGLRTVTVLRLVLPDGTVRPFEYLGNPGLVRLDPRWHQAAFRFVALGFEHILDGIDHLLFLACLVIPFRRLRPLVAIVTSFTVAHSVTLIASAFDLAPAAAWFPPLVETAIALSIVYMAVENIVGVKLRRRWLITFGFGLVHGFGFSFALRETLQFAGPHLLMSLLSFNVGVELGQLMVLVVLIPALGLLFRVVPERIGAVLLSALVAHTGWHWMSERASALALFDLSLQAPQWNLSLVANVLQWGALVLVIAGLLWLMSIIFPQTPAGNGKSPEPPSSA</sequence>
<feature type="transmembrane region" description="Helical" evidence="1">
    <location>
        <begin position="292"/>
        <end position="310"/>
    </location>
</feature>
<keyword evidence="1" id="KW-1133">Transmembrane helix</keyword>
<keyword evidence="1" id="KW-0812">Transmembrane</keyword>
<feature type="non-terminal residue" evidence="2">
    <location>
        <position position="1"/>
    </location>
</feature>
<evidence type="ECO:0000313" key="2">
    <source>
        <dbReference type="EMBL" id="SUZ91635.1"/>
    </source>
</evidence>
<reference evidence="2" key="1">
    <citation type="submission" date="2018-05" db="EMBL/GenBank/DDBJ databases">
        <authorList>
            <person name="Lanie J.A."/>
            <person name="Ng W.-L."/>
            <person name="Kazmierczak K.M."/>
            <person name="Andrzejewski T.M."/>
            <person name="Davidsen T.M."/>
            <person name="Wayne K.J."/>
            <person name="Tettelin H."/>
            <person name="Glass J.I."/>
            <person name="Rusch D."/>
            <person name="Podicherti R."/>
            <person name="Tsui H.-C.T."/>
            <person name="Winkler M.E."/>
        </authorList>
    </citation>
    <scope>NUCLEOTIDE SEQUENCE</scope>
</reference>
<keyword evidence="1" id="KW-0472">Membrane</keyword>
<accession>A0A381RII5</accession>
<feature type="transmembrane region" description="Helical" evidence="1">
    <location>
        <begin position="330"/>
        <end position="351"/>
    </location>
</feature>
<dbReference type="EMBL" id="UINC01001991">
    <property type="protein sequence ID" value="SUZ91635.1"/>
    <property type="molecule type" value="Genomic_DNA"/>
</dbReference>
<proteinExistence type="predicted"/>
<organism evidence="2">
    <name type="scientific">marine metagenome</name>
    <dbReference type="NCBI Taxonomy" id="408172"/>
    <lineage>
        <taxon>unclassified sequences</taxon>
        <taxon>metagenomes</taxon>
        <taxon>ecological metagenomes</taxon>
    </lineage>
</organism>
<dbReference type="Pfam" id="PF13795">
    <property type="entry name" value="HupE_UreJ_2"/>
    <property type="match status" value="1"/>
</dbReference>
<protein>
    <recommendedName>
        <fullName evidence="3">HupE/UreJ family protein</fullName>
    </recommendedName>
</protein>
<gene>
    <name evidence="2" type="ORF">METZ01_LOCUS44489</name>
</gene>
<dbReference type="InterPro" id="IPR032809">
    <property type="entry name" value="Put_HupE_UreJ"/>
</dbReference>
<feature type="transmembrane region" description="Helical" evidence="1">
    <location>
        <begin position="402"/>
        <end position="423"/>
    </location>
</feature>
<evidence type="ECO:0008006" key="3">
    <source>
        <dbReference type="Google" id="ProtNLM"/>
    </source>
</evidence>
<dbReference type="AlphaFoldDB" id="A0A381RII5"/>
<evidence type="ECO:0000256" key="1">
    <source>
        <dbReference type="SAM" id="Phobius"/>
    </source>
</evidence>
<name>A0A381RII5_9ZZZZ</name>
<feature type="transmembrane region" description="Helical" evidence="1">
    <location>
        <begin position="260"/>
        <end position="280"/>
    </location>
</feature>